<dbReference type="OrthoDB" id="5273684at2759"/>
<name>A0A813DRW6_POLGL</name>
<protein>
    <recommendedName>
        <fullName evidence="4">Phospholipase B-like</fullName>
    </recommendedName>
</protein>
<feature type="chain" id="PRO_5032656158" description="Phospholipase B-like" evidence="1">
    <location>
        <begin position="24"/>
        <end position="602"/>
    </location>
</feature>
<gene>
    <name evidence="2" type="ORF">PGLA1383_LOCUS9368</name>
</gene>
<keyword evidence="3" id="KW-1185">Reference proteome</keyword>
<dbReference type="PANTHER" id="PTHR28583">
    <property type="entry name" value="ACID AMIDASE"/>
    <property type="match status" value="1"/>
</dbReference>
<sequence>MVHLLLLFVAGALALAPFAAVGARPESFDVSVYSVDLDADPAVRWRHVLDDFLDGPRGVSPFQQTYSAWLQGLACLFPAEFGTTASATASGTRLLAALDAGHPELAAELRTLSSALLQRQPSEAAFQAPLLAAAASIYVFANIAPRNTSDAPPPHGSACTSIVAVGPDGHVLHGRSLDFEPRDPIAASAVEVQFLSAGKVAYSCLHPLVSPTGLQWFTCLRPGAFSLSVNARSLGPKNEHNTTFDGLLARLGSGEQLLLGEVAAKAMAESDYGAALASLASLPVVSSNYFIVAGAGLGQGAIVTRFGNNSADADLWAVGSGASDGQPSWLRVQTNVDHWQTFASGAYATHRRQHAIDLLTASAASRNGSFVTDGDLWSAYLTDEALDTQSFTHRRAPEDTGVILRPTTIATLIMSPWASSAHPNLSRSLLNVSVWKTSPRILPPSASTKGVGAGAGEAAWGRGRGGRLTLTKSLADCMLQEWRDVQGVVRTIFGALCDVAHAQSSSVREVERRLGEVQEELVASLNRKADVSDLRAASGAAVDAQAAADFVSQRVEEEAQSVFEAQRAASEEVQALRTGLGELRAALEKQRADVQQWRASIE</sequence>
<comment type="caution">
    <text evidence="2">The sequence shown here is derived from an EMBL/GenBank/DDBJ whole genome shotgun (WGS) entry which is preliminary data.</text>
</comment>
<organism evidence="2 3">
    <name type="scientific">Polarella glacialis</name>
    <name type="common">Dinoflagellate</name>
    <dbReference type="NCBI Taxonomy" id="89957"/>
    <lineage>
        <taxon>Eukaryota</taxon>
        <taxon>Sar</taxon>
        <taxon>Alveolata</taxon>
        <taxon>Dinophyceae</taxon>
        <taxon>Suessiales</taxon>
        <taxon>Suessiaceae</taxon>
        <taxon>Polarella</taxon>
    </lineage>
</organism>
<evidence type="ECO:0000313" key="3">
    <source>
        <dbReference type="Proteomes" id="UP000654075"/>
    </source>
</evidence>
<dbReference type="PANTHER" id="PTHR28583:SF4">
    <property type="entry name" value="N-ACYLETHANOLAMINE-HYDROLYZING ACID AMIDASE"/>
    <property type="match status" value="1"/>
</dbReference>
<proteinExistence type="predicted"/>
<reference evidence="2" key="1">
    <citation type="submission" date="2021-02" db="EMBL/GenBank/DDBJ databases">
        <authorList>
            <person name="Dougan E. K."/>
            <person name="Rhodes N."/>
            <person name="Thang M."/>
            <person name="Chan C."/>
        </authorList>
    </citation>
    <scope>NUCLEOTIDE SEQUENCE</scope>
</reference>
<keyword evidence="1" id="KW-0732">Signal</keyword>
<dbReference type="Proteomes" id="UP000654075">
    <property type="component" value="Unassembled WGS sequence"/>
</dbReference>
<feature type="signal peptide" evidence="1">
    <location>
        <begin position="1"/>
        <end position="23"/>
    </location>
</feature>
<accession>A0A813DRW6</accession>
<evidence type="ECO:0000313" key="2">
    <source>
        <dbReference type="EMBL" id="CAE8590652.1"/>
    </source>
</evidence>
<dbReference type="GO" id="GO:0016810">
    <property type="term" value="F:hydrolase activity, acting on carbon-nitrogen (but not peptide) bonds"/>
    <property type="evidence" value="ECO:0007669"/>
    <property type="project" value="TreeGrafter"/>
</dbReference>
<dbReference type="EMBL" id="CAJNNV010004389">
    <property type="protein sequence ID" value="CAE8590652.1"/>
    <property type="molecule type" value="Genomic_DNA"/>
</dbReference>
<evidence type="ECO:0000256" key="1">
    <source>
        <dbReference type="SAM" id="SignalP"/>
    </source>
</evidence>
<feature type="non-terminal residue" evidence="2">
    <location>
        <position position="602"/>
    </location>
</feature>
<dbReference type="AlphaFoldDB" id="A0A813DRW6"/>
<evidence type="ECO:0008006" key="4">
    <source>
        <dbReference type="Google" id="ProtNLM"/>
    </source>
</evidence>